<dbReference type="PROSITE" id="PS50118">
    <property type="entry name" value="HMG_BOX_2"/>
    <property type="match status" value="1"/>
</dbReference>
<dbReference type="GO" id="GO:0045892">
    <property type="term" value="P:negative regulation of DNA-templated transcription"/>
    <property type="evidence" value="ECO:0007669"/>
    <property type="project" value="TreeGrafter"/>
</dbReference>
<evidence type="ECO:0000256" key="2">
    <source>
        <dbReference type="SAM" id="MobiDB-lite"/>
    </source>
</evidence>
<feature type="compositionally biased region" description="Basic and acidic residues" evidence="2">
    <location>
        <begin position="181"/>
        <end position="190"/>
    </location>
</feature>
<feature type="compositionally biased region" description="Polar residues" evidence="2">
    <location>
        <begin position="9"/>
        <end position="19"/>
    </location>
</feature>
<evidence type="ECO:0000313" key="4">
    <source>
        <dbReference type="EMBL" id="KAG8226055.1"/>
    </source>
</evidence>
<reference evidence="4" key="1">
    <citation type="submission" date="2013-04" db="EMBL/GenBank/DDBJ databases">
        <authorList>
            <person name="Qu J."/>
            <person name="Murali S.C."/>
            <person name="Bandaranaike D."/>
            <person name="Bellair M."/>
            <person name="Blankenburg K."/>
            <person name="Chao H."/>
            <person name="Dinh H."/>
            <person name="Doddapaneni H."/>
            <person name="Downs B."/>
            <person name="Dugan-Rocha S."/>
            <person name="Elkadiri S."/>
            <person name="Gnanaolivu R.D."/>
            <person name="Hernandez B."/>
            <person name="Javaid M."/>
            <person name="Jayaseelan J.C."/>
            <person name="Lee S."/>
            <person name="Li M."/>
            <person name="Ming W."/>
            <person name="Munidasa M."/>
            <person name="Muniz J."/>
            <person name="Nguyen L."/>
            <person name="Ongeri F."/>
            <person name="Osuji N."/>
            <person name="Pu L.-L."/>
            <person name="Puazo M."/>
            <person name="Qu C."/>
            <person name="Quiroz J."/>
            <person name="Raj R."/>
            <person name="Weissenberger G."/>
            <person name="Xin Y."/>
            <person name="Zou X."/>
            <person name="Han Y."/>
            <person name="Richards S."/>
            <person name="Worley K."/>
            <person name="Muzny D."/>
            <person name="Gibbs R."/>
        </authorList>
    </citation>
    <scope>NUCLEOTIDE SEQUENCE</scope>
    <source>
        <strain evidence="4">Sampled in the wild</strain>
    </source>
</reference>
<feature type="DNA-binding region" description="HMG box" evidence="1">
    <location>
        <begin position="94"/>
        <end position="162"/>
    </location>
</feature>
<feature type="region of interest" description="Disordered" evidence="2">
    <location>
        <begin position="1"/>
        <end position="20"/>
    </location>
</feature>
<dbReference type="Gene3D" id="1.10.30.10">
    <property type="entry name" value="High mobility group box domain"/>
    <property type="match status" value="1"/>
</dbReference>
<dbReference type="GO" id="GO:0016514">
    <property type="term" value="C:SWI/SNF complex"/>
    <property type="evidence" value="ECO:0007669"/>
    <property type="project" value="TreeGrafter"/>
</dbReference>
<dbReference type="FunFam" id="1.10.30.10:FF:000048">
    <property type="entry name" value="Putative SWI/SNF-related matrix-associated actin-dependent regulator chromatin subfamily E member"/>
    <property type="match status" value="1"/>
</dbReference>
<dbReference type="CDD" id="cd21983">
    <property type="entry name" value="HMG-box_SMARCE1"/>
    <property type="match status" value="1"/>
</dbReference>
<dbReference type="AlphaFoldDB" id="A0A8K0NVG0"/>
<name>A0A8K0NVG0_LADFU</name>
<sequence length="273" mass="30244">MALPPNYKQMATASPTPVSGNHMLSAGVPVSFNILKERLKSTGSSGSSTGASKDSSANQSPFISSPHGHPGFNPQKVGKGVGGEARAPKPPKAPEKPLMPYMRYSRKVWDRVKAQNPELKLWEIGKIIGQMWRDLPDEDKQEYVDEYEAEKLEYEKTLKVYHNSPAYLAYVAAKSRAQASGEEREGHERTTGGGAGSGVKPADRRIDIQPAEDEEDQEDGFSVKHVAYARYIRNHRLINEIFSDAVVPDVRSVVTTARMQVLKRQVQSLTMHQ</sequence>
<keyword evidence="5" id="KW-1185">Reference proteome</keyword>
<evidence type="ECO:0000256" key="1">
    <source>
        <dbReference type="PROSITE-ProRule" id="PRU00267"/>
    </source>
</evidence>
<keyword evidence="1" id="KW-0238">DNA-binding</keyword>
<feature type="compositionally biased region" description="Low complexity" evidence="2">
    <location>
        <begin position="41"/>
        <end position="57"/>
    </location>
</feature>
<organism evidence="4 5">
    <name type="scientific">Ladona fulva</name>
    <name type="common">Scarce chaser dragonfly</name>
    <name type="synonym">Libellula fulva</name>
    <dbReference type="NCBI Taxonomy" id="123851"/>
    <lineage>
        <taxon>Eukaryota</taxon>
        <taxon>Metazoa</taxon>
        <taxon>Ecdysozoa</taxon>
        <taxon>Arthropoda</taxon>
        <taxon>Hexapoda</taxon>
        <taxon>Insecta</taxon>
        <taxon>Pterygota</taxon>
        <taxon>Palaeoptera</taxon>
        <taxon>Odonata</taxon>
        <taxon>Epiprocta</taxon>
        <taxon>Anisoptera</taxon>
        <taxon>Libelluloidea</taxon>
        <taxon>Libellulidae</taxon>
        <taxon>Ladona</taxon>
    </lineage>
</organism>
<protein>
    <recommendedName>
        <fullName evidence="3">HMG box domain-containing protein</fullName>
    </recommendedName>
</protein>
<dbReference type="PANTHER" id="PTHR46232:SF1">
    <property type="entry name" value="SWI_SNF-RELATED MATRIX-ASSOCIATED ACTIN-DEPENDENT REGULATOR OF CHROMATIN SUBFAMILY E MEMBER 1"/>
    <property type="match status" value="1"/>
</dbReference>
<dbReference type="PANTHER" id="PTHR46232">
    <property type="entry name" value="SMARCE1 REGULATOR OF CHROMATIN"/>
    <property type="match status" value="1"/>
</dbReference>
<feature type="domain" description="HMG box" evidence="3">
    <location>
        <begin position="94"/>
        <end position="162"/>
    </location>
</feature>
<feature type="region of interest" description="Disordered" evidence="2">
    <location>
        <begin position="179"/>
        <end position="203"/>
    </location>
</feature>
<evidence type="ECO:0000259" key="3">
    <source>
        <dbReference type="PROSITE" id="PS50118"/>
    </source>
</evidence>
<dbReference type="Pfam" id="PF00505">
    <property type="entry name" value="HMG_box"/>
    <property type="match status" value="1"/>
</dbReference>
<comment type="caution">
    <text evidence="4">The sequence shown here is derived from an EMBL/GenBank/DDBJ whole genome shotgun (WGS) entry which is preliminary data.</text>
</comment>
<feature type="region of interest" description="Disordered" evidence="2">
    <location>
        <begin position="40"/>
        <end position="98"/>
    </location>
</feature>
<dbReference type="SUPFAM" id="SSF47095">
    <property type="entry name" value="HMG-box"/>
    <property type="match status" value="1"/>
</dbReference>
<proteinExistence type="predicted"/>
<dbReference type="InterPro" id="IPR009071">
    <property type="entry name" value="HMG_box_dom"/>
</dbReference>
<dbReference type="GO" id="GO:0016922">
    <property type="term" value="F:nuclear receptor binding"/>
    <property type="evidence" value="ECO:0007669"/>
    <property type="project" value="TreeGrafter"/>
</dbReference>
<dbReference type="GO" id="GO:0031492">
    <property type="term" value="F:nucleosomal DNA binding"/>
    <property type="evidence" value="ECO:0007669"/>
    <property type="project" value="TreeGrafter"/>
</dbReference>
<gene>
    <name evidence="4" type="ORF">J437_LFUL006362</name>
</gene>
<dbReference type="EMBL" id="KZ308266">
    <property type="protein sequence ID" value="KAG8226055.1"/>
    <property type="molecule type" value="Genomic_DNA"/>
</dbReference>
<dbReference type="Proteomes" id="UP000792457">
    <property type="component" value="Unassembled WGS sequence"/>
</dbReference>
<keyword evidence="1" id="KW-0539">Nucleus</keyword>
<feature type="non-terminal residue" evidence="4">
    <location>
        <position position="1"/>
    </location>
</feature>
<dbReference type="InterPro" id="IPR036910">
    <property type="entry name" value="HMG_box_dom_sf"/>
</dbReference>
<dbReference type="SMART" id="SM00398">
    <property type="entry name" value="HMG"/>
    <property type="match status" value="1"/>
</dbReference>
<dbReference type="OrthoDB" id="30931at2759"/>
<evidence type="ECO:0000313" key="5">
    <source>
        <dbReference type="Proteomes" id="UP000792457"/>
    </source>
</evidence>
<accession>A0A8K0NVG0</accession>
<reference evidence="4" key="2">
    <citation type="submission" date="2017-10" db="EMBL/GenBank/DDBJ databases">
        <title>Ladona fulva Genome sequencing and assembly.</title>
        <authorList>
            <person name="Murali S."/>
            <person name="Richards S."/>
            <person name="Bandaranaike D."/>
            <person name="Bellair M."/>
            <person name="Blankenburg K."/>
            <person name="Chao H."/>
            <person name="Dinh H."/>
            <person name="Doddapaneni H."/>
            <person name="Dugan-Rocha S."/>
            <person name="Elkadiri S."/>
            <person name="Gnanaolivu R."/>
            <person name="Hernandez B."/>
            <person name="Skinner E."/>
            <person name="Javaid M."/>
            <person name="Lee S."/>
            <person name="Li M."/>
            <person name="Ming W."/>
            <person name="Munidasa M."/>
            <person name="Muniz J."/>
            <person name="Nguyen L."/>
            <person name="Hughes D."/>
            <person name="Osuji N."/>
            <person name="Pu L.-L."/>
            <person name="Puazo M."/>
            <person name="Qu C."/>
            <person name="Quiroz J."/>
            <person name="Raj R."/>
            <person name="Weissenberger G."/>
            <person name="Xin Y."/>
            <person name="Zou X."/>
            <person name="Han Y."/>
            <person name="Worley K."/>
            <person name="Muzny D."/>
            <person name="Gibbs R."/>
        </authorList>
    </citation>
    <scope>NUCLEOTIDE SEQUENCE</scope>
    <source>
        <strain evidence="4">Sampled in the wild</strain>
    </source>
</reference>